<gene>
    <name evidence="2" type="ORF">EQG79_00365</name>
</gene>
<evidence type="ECO:0000313" key="3">
    <source>
        <dbReference type="Proteomes" id="UP000290407"/>
    </source>
</evidence>
<dbReference type="InterPro" id="IPR007024">
    <property type="entry name" value="BLUF_domain"/>
</dbReference>
<dbReference type="Pfam" id="PF04940">
    <property type="entry name" value="BLUF"/>
    <property type="match status" value="1"/>
</dbReference>
<dbReference type="GO" id="GO:0071949">
    <property type="term" value="F:FAD binding"/>
    <property type="evidence" value="ECO:0007669"/>
    <property type="project" value="InterPro"/>
</dbReference>
<dbReference type="RefSeq" id="WP_077919941.1">
    <property type="nucleotide sequence ID" value="NZ_SBLB01000001.1"/>
</dbReference>
<sequence>MDYCIVYTSSVTSLLSSAELDKIRHQSQLKNQSLDITGILLYFNGCLIEVLEGPEKAVKELFKKISHDPRHSQLIQLYESPIRQRSFPGWFMGYKSLSSSEFEQIRAIIPFVNNPAADIDARQENVIITLVQLFYKNNYRN</sequence>
<keyword evidence="3" id="KW-1185">Reference proteome</keyword>
<dbReference type="AlphaFoldDB" id="A0A4Q2UUR7"/>
<dbReference type="PROSITE" id="PS50925">
    <property type="entry name" value="BLUF"/>
    <property type="match status" value="1"/>
</dbReference>
<dbReference type="InterPro" id="IPR036046">
    <property type="entry name" value="Acylphosphatase-like_dom_sf"/>
</dbReference>
<accession>A0A4Q2UUR7</accession>
<name>A0A4Q2UUR7_9BACT</name>
<dbReference type="GO" id="GO:0009882">
    <property type="term" value="F:blue light photoreceptor activity"/>
    <property type="evidence" value="ECO:0007669"/>
    <property type="project" value="InterPro"/>
</dbReference>
<organism evidence="2 3">
    <name type="scientific">Spirosoma sordidisoli</name>
    <dbReference type="NCBI Taxonomy" id="2502893"/>
    <lineage>
        <taxon>Bacteria</taxon>
        <taxon>Pseudomonadati</taxon>
        <taxon>Bacteroidota</taxon>
        <taxon>Cytophagia</taxon>
        <taxon>Cytophagales</taxon>
        <taxon>Cytophagaceae</taxon>
        <taxon>Spirosoma</taxon>
    </lineage>
</organism>
<feature type="domain" description="BLUF" evidence="1">
    <location>
        <begin position="2"/>
        <end position="93"/>
    </location>
</feature>
<protein>
    <submittedName>
        <fullName evidence="2">BLUF domain-containing protein</fullName>
    </submittedName>
</protein>
<evidence type="ECO:0000313" key="2">
    <source>
        <dbReference type="EMBL" id="RYC70639.1"/>
    </source>
</evidence>
<proteinExistence type="predicted"/>
<dbReference type="SMART" id="SM01034">
    <property type="entry name" value="BLUF"/>
    <property type="match status" value="1"/>
</dbReference>
<dbReference type="EMBL" id="SBLB01000001">
    <property type="protein sequence ID" value="RYC70639.1"/>
    <property type="molecule type" value="Genomic_DNA"/>
</dbReference>
<comment type="caution">
    <text evidence="2">The sequence shown here is derived from an EMBL/GenBank/DDBJ whole genome shotgun (WGS) entry which is preliminary data.</text>
</comment>
<reference evidence="2 3" key="1">
    <citation type="submission" date="2019-01" db="EMBL/GenBank/DDBJ databases">
        <title>Spirosoma flava sp. nov., a propanil-degrading bacterium isolated from herbicide-contaminated soil.</title>
        <authorList>
            <person name="Zhang L."/>
            <person name="Jiang J.-D."/>
        </authorList>
    </citation>
    <scope>NUCLEOTIDE SEQUENCE [LARGE SCALE GENOMIC DNA]</scope>
    <source>
        <strain evidence="2 3">TY50</strain>
    </source>
</reference>
<evidence type="ECO:0000259" key="1">
    <source>
        <dbReference type="PROSITE" id="PS50925"/>
    </source>
</evidence>
<dbReference type="SUPFAM" id="SSF54975">
    <property type="entry name" value="Acylphosphatase/BLUF domain-like"/>
    <property type="match status" value="1"/>
</dbReference>
<dbReference type="Proteomes" id="UP000290407">
    <property type="component" value="Unassembled WGS sequence"/>
</dbReference>
<dbReference type="Gene3D" id="3.30.70.100">
    <property type="match status" value="1"/>
</dbReference>